<evidence type="ECO:0000313" key="3">
    <source>
        <dbReference type="Proteomes" id="UP000593567"/>
    </source>
</evidence>
<organism evidence="2 3">
    <name type="scientific">Bugula neritina</name>
    <name type="common">Brown bryozoan</name>
    <name type="synonym">Sertularia neritina</name>
    <dbReference type="NCBI Taxonomy" id="10212"/>
    <lineage>
        <taxon>Eukaryota</taxon>
        <taxon>Metazoa</taxon>
        <taxon>Spiralia</taxon>
        <taxon>Lophotrochozoa</taxon>
        <taxon>Bryozoa</taxon>
        <taxon>Gymnolaemata</taxon>
        <taxon>Cheilostomatida</taxon>
        <taxon>Flustrina</taxon>
        <taxon>Buguloidea</taxon>
        <taxon>Bugulidae</taxon>
        <taxon>Bugula</taxon>
    </lineage>
</organism>
<protein>
    <submittedName>
        <fullName evidence="2">Uncharacterized protein</fullName>
    </submittedName>
</protein>
<gene>
    <name evidence="2" type="ORF">EB796_024974</name>
</gene>
<comment type="caution">
    <text evidence="2">The sequence shown here is derived from an EMBL/GenBank/DDBJ whole genome shotgun (WGS) entry which is preliminary data.</text>
</comment>
<feature type="transmembrane region" description="Helical" evidence="1">
    <location>
        <begin position="21"/>
        <end position="45"/>
    </location>
</feature>
<dbReference type="AlphaFoldDB" id="A0A7J7IT17"/>
<reference evidence="2" key="1">
    <citation type="submission" date="2020-06" db="EMBL/GenBank/DDBJ databases">
        <title>Draft genome of Bugula neritina, a colonial animal packing powerful symbionts and potential medicines.</title>
        <authorList>
            <person name="Rayko M."/>
        </authorList>
    </citation>
    <scope>NUCLEOTIDE SEQUENCE [LARGE SCALE GENOMIC DNA]</scope>
    <source>
        <strain evidence="2">Kwan_BN1</strain>
    </source>
</reference>
<dbReference type="EMBL" id="VXIV02003483">
    <property type="protein sequence ID" value="KAF6016717.1"/>
    <property type="molecule type" value="Genomic_DNA"/>
</dbReference>
<evidence type="ECO:0000313" key="2">
    <source>
        <dbReference type="EMBL" id="KAF6016717.1"/>
    </source>
</evidence>
<proteinExistence type="predicted"/>
<evidence type="ECO:0000256" key="1">
    <source>
        <dbReference type="SAM" id="Phobius"/>
    </source>
</evidence>
<keyword evidence="1" id="KW-1133">Transmembrane helix</keyword>
<keyword evidence="3" id="KW-1185">Reference proteome</keyword>
<accession>A0A7J7IT17</accession>
<name>A0A7J7IT17_BUGNE</name>
<dbReference type="Proteomes" id="UP000593567">
    <property type="component" value="Unassembled WGS sequence"/>
</dbReference>
<keyword evidence="1" id="KW-0812">Transmembrane</keyword>
<keyword evidence="1" id="KW-0472">Membrane</keyword>
<sequence length="72" mass="7918">MDGKGLKHKKYKPDVTGRWQVLAMIILLLAVLLTATVGVIIYLALNPTAGCTQKLTVLPDYEETIHVVSKII</sequence>